<accession>W4GMQ4</accession>
<organism evidence="2">
    <name type="scientific">Aphanomyces astaci</name>
    <name type="common">Crayfish plague agent</name>
    <dbReference type="NCBI Taxonomy" id="112090"/>
    <lineage>
        <taxon>Eukaryota</taxon>
        <taxon>Sar</taxon>
        <taxon>Stramenopiles</taxon>
        <taxon>Oomycota</taxon>
        <taxon>Saprolegniomycetes</taxon>
        <taxon>Saprolegniales</taxon>
        <taxon>Verrucalvaceae</taxon>
        <taxon>Aphanomyces</taxon>
    </lineage>
</organism>
<sequence>MVAKANEVKAEEVRAQHENNMLAQQMLELDEKRYELDKAEREARFALERREREAQLEFLHGTLEYRERFSAAAKEQVHGPEAVRPRQTVEQNAESLHSTGIIALGCDHRVGYFKQRHKQFNLSFAEPEMELTRGISLSH</sequence>
<name>W4GMQ4_APHAT</name>
<dbReference type="OrthoDB" id="10585850at2759"/>
<dbReference type="VEuPathDB" id="FungiDB:H257_06151"/>
<reference evidence="2" key="1">
    <citation type="submission" date="2013-12" db="EMBL/GenBank/DDBJ databases">
        <title>The Genome Sequence of Aphanomyces astaci APO3.</title>
        <authorList>
            <consortium name="The Broad Institute Genomics Platform"/>
            <person name="Russ C."/>
            <person name="Tyler B."/>
            <person name="van West P."/>
            <person name="Dieguez-Uribeondo J."/>
            <person name="Young S.K."/>
            <person name="Zeng Q."/>
            <person name="Gargeya S."/>
            <person name="Fitzgerald M."/>
            <person name="Abouelleil A."/>
            <person name="Alvarado L."/>
            <person name="Chapman S.B."/>
            <person name="Gainer-Dewar J."/>
            <person name="Goldberg J."/>
            <person name="Griggs A."/>
            <person name="Gujja S."/>
            <person name="Hansen M."/>
            <person name="Howarth C."/>
            <person name="Imamovic A."/>
            <person name="Ireland A."/>
            <person name="Larimer J."/>
            <person name="McCowan C."/>
            <person name="Murphy C."/>
            <person name="Pearson M."/>
            <person name="Poon T.W."/>
            <person name="Priest M."/>
            <person name="Roberts A."/>
            <person name="Saif S."/>
            <person name="Shea T."/>
            <person name="Sykes S."/>
            <person name="Wortman J."/>
            <person name="Nusbaum C."/>
            <person name="Birren B."/>
        </authorList>
    </citation>
    <scope>NUCLEOTIDE SEQUENCE [LARGE SCALE GENOMIC DNA]</scope>
    <source>
        <strain evidence="2">APO3</strain>
    </source>
</reference>
<evidence type="ECO:0000256" key="1">
    <source>
        <dbReference type="SAM" id="Coils"/>
    </source>
</evidence>
<evidence type="ECO:0000313" key="2">
    <source>
        <dbReference type="EMBL" id="ETV80626.1"/>
    </source>
</evidence>
<protein>
    <submittedName>
        <fullName evidence="2">Uncharacterized protein</fullName>
    </submittedName>
</protein>
<feature type="coiled-coil region" evidence="1">
    <location>
        <begin position="22"/>
        <end position="56"/>
    </location>
</feature>
<dbReference type="EMBL" id="KI913125">
    <property type="protein sequence ID" value="ETV80626.1"/>
    <property type="molecule type" value="Genomic_DNA"/>
</dbReference>
<proteinExistence type="predicted"/>
<gene>
    <name evidence="2" type="ORF">H257_06151</name>
</gene>
<dbReference type="AlphaFoldDB" id="W4GMQ4"/>
<keyword evidence="1" id="KW-0175">Coiled coil</keyword>
<dbReference type="RefSeq" id="XP_009829573.1">
    <property type="nucleotide sequence ID" value="XM_009831271.1"/>
</dbReference>
<dbReference type="GeneID" id="20808147"/>